<dbReference type="NCBIfam" id="NF041554">
    <property type="entry name" value="SA1362_fam"/>
    <property type="match status" value="1"/>
</dbReference>
<sequence length="134" mass="14670">MNGRTFLIALFSLIVGLAAFGLIAKAVTDPYDIVKNILTMLVVAGIFYLLYKVFTSSSGSANGSQSSYKRAAKQSNKKYGKKNVTPLSNTLLKRNASDSKGKKDSPSPLKRKRKPSHLTVIEGKKNKKKDRASF</sequence>
<feature type="region of interest" description="Disordered" evidence="1">
    <location>
        <begin position="57"/>
        <end position="134"/>
    </location>
</feature>
<evidence type="ECO:0000313" key="3">
    <source>
        <dbReference type="EMBL" id="KEK19579.1"/>
    </source>
</evidence>
<feature type="compositionally biased region" description="Basic residues" evidence="1">
    <location>
        <begin position="125"/>
        <end position="134"/>
    </location>
</feature>
<feature type="compositionally biased region" description="Basic and acidic residues" evidence="1">
    <location>
        <begin position="95"/>
        <end position="105"/>
    </location>
</feature>
<evidence type="ECO:0000313" key="4">
    <source>
        <dbReference type="Proteomes" id="UP000027822"/>
    </source>
</evidence>
<dbReference type="InterPro" id="IPR048110">
    <property type="entry name" value="SA1362/YqhP-like"/>
</dbReference>
<dbReference type="OrthoDB" id="2989424at2"/>
<protein>
    <submittedName>
        <fullName evidence="3">Membrane protein</fullName>
    </submittedName>
</protein>
<name>A0A073JX49_9BACI</name>
<dbReference type="STRING" id="574376.BAMA_22570"/>
<keyword evidence="2" id="KW-1133">Transmembrane helix</keyword>
<reference evidence="3 4" key="1">
    <citation type="submission" date="2014-06" db="EMBL/GenBank/DDBJ databases">
        <title>Draft genome sequence of Bacillus manliponensis JCM 15802 (MCCC 1A00708).</title>
        <authorList>
            <person name="Lai Q."/>
            <person name="Liu Y."/>
            <person name="Shao Z."/>
        </authorList>
    </citation>
    <scope>NUCLEOTIDE SEQUENCE [LARGE SCALE GENOMIC DNA]</scope>
    <source>
        <strain evidence="3 4">JCM 15802</strain>
    </source>
</reference>
<evidence type="ECO:0000256" key="2">
    <source>
        <dbReference type="SAM" id="Phobius"/>
    </source>
</evidence>
<dbReference type="RefSeq" id="WP_034638923.1">
    <property type="nucleotide sequence ID" value="NZ_CBCSJC010000005.1"/>
</dbReference>
<gene>
    <name evidence="3" type="ORF">BAMA_22570</name>
</gene>
<proteinExistence type="predicted"/>
<feature type="compositionally biased region" description="Low complexity" evidence="1">
    <location>
        <begin position="57"/>
        <end position="67"/>
    </location>
</feature>
<dbReference type="AlphaFoldDB" id="A0A073JX49"/>
<feature type="transmembrane region" description="Helical" evidence="2">
    <location>
        <begin position="7"/>
        <end position="27"/>
    </location>
</feature>
<feature type="compositionally biased region" description="Basic residues" evidence="1">
    <location>
        <begin position="70"/>
        <end position="81"/>
    </location>
</feature>
<evidence type="ECO:0000256" key="1">
    <source>
        <dbReference type="SAM" id="MobiDB-lite"/>
    </source>
</evidence>
<keyword evidence="2" id="KW-0812">Transmembrane</keyword>
<dbReference type="Proteomes" id="UP000027822">
    <property type="component" value="Unassembled WGS sequence"/>
</dbReference>
<accession>A0A073JX49</accession>
<keyword evidence="4" id="KW-1185">Reference proteome</keyword>
<keyword evidence="2" id="KW-0472">Membrane</keyword>
<comment type="caution">
    <text evidence="3">The sequence shown here is derived from an EMBL/GenBank/DDBJ whole genome shotgun (WGS) entry which is preliminary data.</text>
</comment>
<dbReference type="eggNOG" id="ENOG5033M6N">
    <property type="taxonomic scope" value="Bacteria"/>
</dbReference>
<feature type="transmembrane region" description="Helical" evidence="2">
    <location>
        <begin position="33"/>
        <end position="51"/>
    </location>
</feature>
<dbReference type="EMBL" id="JOTN01000007">
    <property type="protein sequence ID" value="KEK19579.1"/>
    <property type="molecule type" value="Genomic_DNA"/>
</dbReference>
<organism evidence="3 4">
    <name type="scientific">Bacillus manliponensis</name>
    <dbReference type="NCBI Taxonomy" id="574376"/>
    <lineage>
        <taxon>Bacteria</taxon>
        <taxon>Bacillati</taxon>
        <taxon>Bacillota</taxon>
        <taxon>Bacilli</taxon>
        <taxon>Bacillales</taxon>
        <taxon>Bacillaceae</taxon>
        <taxon>Bacillus</taxon>
        <taxon>Bacillus cereus group</taxon>
    </lineage>
</organism>